<accession>A0AA36CH29</accession>
<organism evidence="2 3">
    <name type="scientific">Mesorhabditis spiculigera</name>
    <dbReference type="NCBI Taxonomy" id="96644"/>
    <lineage>
        <taxon>Eukaryota</taxon>
        <taxon>Metazoa</taxon>
        <taxon>Ecdysozoa</taxon>
        <taxon>Nematoda</taxon>
        <taxon>Chromadorea</taxon>
        <taxon>Rhabditida</taxon>
        <taxon>Rhabditina</taxon>
        <taxon>Rhabditomorpha</taxon>
        <taxon>Rhabditoidea</taxon>
        <taxon>Rhabditidae</taxon>
        <taxon>Mesorhabditinae</taxon>
        <taxon>Mesorhabditis</taxon>
    </lineage>
</organism>
<dbReference type="EMBL" id="CATQJA010001605">
    <property type="protein sequence ID" value="CAJ0567944.1"/>
    <property type="molecule type" value="Genomic_DNA"/>
</dbReference>
<protein>
    <submittedName>
        <fullName evidence="2">Uncharacterized protein</fullName>
    </submittedName>
</protein>
<dbReference type="Proteomes" id="UP001177023">
    <property type="component" value="Unassembled WGS sequence"/>
</dbReference>
<feature type="non-terminal residue" evidence="2">
    <location>
        <position position="1"/>
    </location>
</feature>
<proteinExistence type="predicted"/>
<gene>
    <name evidence="2" type="ORF">MSPICULIGERA_LOCUS6477</name>
</gene>
<evidence type="ECO:0000313" key="2">
    <source>
        <dbReference type="EMBL" id="CAJ0567944.1"/>
    </source>
</evidence>
<feature type="transmembrane region" description="Helical" evidence="1">
    <location>
        <begin position="6"/>
        <end position="30"/>
    </location>
</feature>
<sequence>MLLESWLALATIFILLALVLFMLLVVYFLLKYYYDAVAQQGHPVPRGVHSHPTINPDNEATGADVKNVFHVTQPPRILYENEEELPDYPDYGSRSASPLPSYDDVVYCDQVNRSFQNLLNVV</sequence>
<keyword evidence="1" id="KW-0812">Transmembrane</keyword>
<keyword evidence="1" id="KW-0472">Membrane</keyword>
<name>A0AA36CH29_9BILA</name>
<reference evidence="2" key="1">
    <citation type="submission" date="2023-06" db="EMBL/GenBank/DDBJ databases">
        <authorList>
            <person name="Delattre M."/>
        </authorList>
    </citation>
    <scope>NUCLEOTIDE SEQUENCE</scope>
    <source>
        <strain evidence="2">AF72</strain>
    </source>
</reference>
<keyword evidence="1" id="KW-1133">Transmembrane helix</keyword>
<evidence type="ECO:0000313" key="3">
    <source>
        <dbReference type="Proteomes" id="UP001177023"/>
    </source>
</evidence>
<comment type="caution">
    <text evidence="2">The sequence shown here is derived from an EMBL/GenBank/DDBJ whole genome shotgun (WGS) entry which is preliminary data.</text>
</comment>
<evidence type="ECO:0000256" key="1">
    <source>
        <dbReference type="SAM" id="Phobius"/>
    </source>
</evidence>
<dbReference type="AlphaFoldDB" id="A0AA36CH29"/>
<keyword evidence="3" id="KW-1185">Reference proteome</keyword>